<evidence type="ECO:0000313" key="3">
    <source>
        <dbReference type="Proteomes" id="UP001180551"/>
    </source>
</evidence>
<organism evidence="2 3">
    <name type="scientific">Streptomyces mooreae</name>
    <dbReference type="NCBI Taxonomy" id="3075523"/>
    <lineage>
        <taxon>Bacteria</taxon>
        <taxon>Bacillati</taxon>
        <taxon>Actinomycetota</taxon>
        <taxon>Actinomycetes</taxon>
        <taxon>Kitasatosporales</taxon>
        <taxon>Streptomycetaceae</taxon>
        <taxon>Streptomyces</taxon>
    </lineage>
</organism>
<dbReference type="RefSeq" id="WP_311625826.1">
    <property type="nucleotide sequence ID" value="NZ_JAVRFE010000034.1"/>
</dbReference>
<sequence length="69" mass="7531">MTHTAPLIWHKSSYSNGSGGNCIATATPDEATVLVRDTKVPGGQILHFTCGAWQDFVACVQHPDWYVRS</sequence>
<gene>
    <name evidence="2" type="ORF">RM550_24035</name>
</gene>
<accession>A0ABU2TCU4</accession>
<reference evidence="2" key="1">
    <citation type="submission" date="2024-05" db="EMBL/GenBank/DDBJ databases">
        <title>30 novel species of actinomycetes from the DSMZ collection.</title>
        <authorList>
            <person name="Nouioui I."/>
        </authorList>
    </citation>
    <scope>NUCLEOTIDE SEQUENCE</scope>
    <source>
        <strain evidence="2">DSM 41527</strain>
    </source>
</reference>
<keyword evidence="3" id="KW-1185">Reference proteome</keyword>
<evidence type="ECO:0000259" key="1">
    <source>
        <dbReference type="Pfam" id="PF04149"/>
    </source>
</evidence>
<dbReference type="EMBL" id="JAVRFE010000034">
    <property type="protein sequence ID" value="MDT0458756.1"/>
    <property type="molecule type" value="Genomic_DNA"/>
</dbReference>
<comment type="caution">
    <text evidence="2">The sequence shown here is derived from an EMBL/GenBank/DDBJ whole genome shotgun (WGS) entry which is preliminary data.</text>
</comment>
<protein>
    <submittedName>
        <fullName evidence="2">DUF397 domain-containing protein</fullName>
    </submittedName>
</protein>
<dbReference type="Pfam" id="PF04149">
    <property type="entry name" value="DUF397"/>
    <property type="match status" value="1"/>
</dbReference>
<dbReference type="InterPro" id="IPR007278">
    <property type="entry name" value="DUF397"/>
</dbReference>
<proteinExistence type="predicted"/>
<name>A0ABU2TCU4_9ACTN</name>
<feature type="domain" description="DUF397" evidence="1">
    <location>
        <begin position="9"/>
        <end position="60"/>
    </location>
</feature>
<evidence type="ECO:0000313" key="2">
    <source>
        <dbReference type="EMBL" id="MDT0458756.1"/>
    </source>
</evidence>
<dbReference type="Proteomes" id="UP001180551">
    <property type="component" value="Unassembled WGS sequence"/>
</dbReference>